<dbReference type="GO" id="GO:0005524">
    <property type="term" value="F:ATP binding"/>
    <property type="evidence" value="ECO:0007669"/>
    <property type="project" value="UniProtKB-KW"/>
</dbReference>
<keyword evidence="10" id="KW-1185">Reference proteome</keyword>
<evidence type="ECO:0000313" key="10">
    <source>
        <dbReference type="Proteomes" id="UP000636709"/>
    </source>
</evidence>
<dbReference type="GO" id="GO:0043531">
    <property type="term" value="F:ADP binding"/>
    <property type="evidence" value="ECO:0007669"/>
    <property type="project" value="InterPro"/>
</dbReference>
<comment type="similarity">
    <text evidence="1">Belongs to the disease resistance NB-LRR family.</text>
</comment>
<gene>
    <name evidence="9" type="ORF">HU200_019866</name>
</gene>
<dbReference type="PANTHER" id="PTHR36766">
    <property type="entry name" value="PLANT BROAD-SPECTRUM MILDEW RESISTANCE PROTEIN RPW8"/>
    <property type="match status" value="1"/>
</dbReference>
<proteinExistence type="inferred from homology"/>
<feature type="domain" description="NB-ARC" evidence="7">
    <location>
        <begin position="228"/>
        <end position="384"/>
    </location>
</feature>
<dbReference type="PANTHER" id="PTHR36766:SF64">
    <property type="entry name" value="OS12G0206100 PROTEIN"/>
    <property type="match status" value="1"/>
</dbReference>
<dbReference type="SUPFAM" id="SSF52540">
    <property type="entry name" value="P-loop containing nucleoside triphosphate hydrolases"/>
    <property type="match status" value="1"/>
</dbReference>
<evidence type="ECO:0000259" key="8">
    <source>
        <dbReference type="Pfam" id="PF18052"/>
    </source>
</evidence>
<keyword evidence="3" id="KW-0677">Repeat</keyword>
<evidence type="ECO:0000256" key="2">
    <source>
        <dbReference type="ARBA" id="ARBA00022614"/>
    </source>
</evidence>
<keyword evidence="5" id="KW-0611">Plant defense</keyword>
<comment type="caution">
    <text evidence="9">The sequence shown here is derived from an EMBL/GenBank/DDBJ whole genome shotgun (WGS) entry which is preliminary data.</text>
</comment>
<dbReference type="InterPro" id="IPR002182">
    <property type="entry name" value="NB-ARC"/>
</dbReference>
<dbReference type="Pfam" id="PF18052">
    <property type="entry name" value="Rx_N"/>
    <property type="match status" value="1"/>
</dbReference>
<dbReference type="AlphaFoldDB" id="A0A835F2X6"/>
<dbReference type="OrthoDB" id="745875at2759"/>
<name>A0A835F2X6_9POAL</name>
<reference evidence="9" key="1">
    <citation type="submission" date="2020-07" db="EMBL/GenBank/DDBJ databases">
        <title>Genome sequence and genetic diversity analysis of an under-domesticated orphan crop, white fonio (Digitaria exilis).</title>
        <authorList>
            <person name="Bennetzen J.L."/>
            <person name="Chen S."/>
            <person name="Ma X."/>
            <person name="Wang X."/>
            <person name="Yssel A.E.J."/>
            <person name="Chaluvadi S.R."/>
            <person name="Johnson M."/>
            <person name="Gangashetty P."/>
            <person name="Hamidou F."/>
            <person name="Sanogo M.D."/>
            <person name="Zwaenepoel A."/>
            <person name="Wallace J."/>
            <person name="Van De Peer Y."/>
            <person name="Van Deynze A."/>
        </authorList>
    </citation>
    <scope>NUCLEOTIDE SEQUENCE</scope>
    <source>
        <tissue evidence="9">Leaves</tissue>
    </source>
</reference>
<dbReference type="PRINTS" id="PR00364">
    <property type="entry name" value="DISEASERSIST"/>
</dbReference>
<dbReference type="Pfam" id="PF00931">
    <property type="entry name" value="NB-ARC"/>
    <property type="match status" value="1"/>
</dbReference>
<protein>
    <submittedName>
        <fullName evidence="9">Uncharacterized protein</fullName>
    </submittedName>
</protein>
<dbReference type="InterPro" id="IPR041118">
    <property type="entry name" value="Rx_N"/>
</dbReference>
<dbReference type="Gene3D" id="3.40.50.300">
    <property type="entry name" value="P-loop containing nucleotide triphosphate hydrolases"/>
    <property type="match status" value="1"/>
</dbReference>
<evidence type="ECO:0000256" key="1">
    <source>
        <dbReference type="ARBA" id="ARBA00008894"/>
    </source>
</evidence>
<dbReference type="InterPro" id="IPR027417">
    <property type="entry name" value="P-loop_NTPase"/>
</dbReference>
<keyword evidence="6" id="KW-0067">ATP-binding</keyword>
<evidence type="ECO:0000256" key="5">
    <source>
        <dbReference type="ARBA" id="ARBA00022821"/>
    </source>
</evidence>
<accession>A0A835F2X6</accession>
<evidence type="ECO:0000256" key="4">
    <source>
        <dbReference type="ARBA" id="ARBA00022741"/>
    </source>
</evidence>
<organism evidence="9 10">
    <name type="scientific">Digitaria exilis</name>
    <dbReference type="NCBI Taxonomy" id="1010633"/>
    <lineage>
        <taxon>Eukaryota</taxon>
        <taxon>Viridiplantae</taxon>
        <taxon>Streptophyta</taxon>
        <taxon>Embryophyta</taxon>
        <taxon>Tracheophyta</taxon>
        <taxon>Spermatophyta</taxon>
        <taxon>Magnoliopsida</taxon>
        <taxon>Liliopsida</taxon>
        <taxon>Poales</taxon>
        <taxon>Poaceae</taxon>
        <taxon>PACMAD clade</taxon>
        <taxon>Panicoideae</taxon>
        <taxon>Panicodae</taxon>
        <taxon>Paniceae</taxon>
        <taxon>Anthephorinae</taxon>
        <taxon>Digitaria</taxon>
    </lineage>
</organism>
<feature type="domain" description="Disease resistance N-terminal" evidence="8">
    <location>
        <begin position="23"/>
        <end position="111"/>
    </location>
</feature>
<keyword evidence="2" id="KW-0433">Leucine-rich repeat</keyword>
<dbReference type="EMBL" id="JACEFO010001651">
    <property type="protein sequence ID" value="KAF8726402.1"/>
    <property type="molecule type" value="Genomic_DNA"/>
</dbReference>
<evidence type="ECO:0000313" key="9">
    <source>
        <dbReference type="EMBL" id="KAF8726402.1"/>
    </source>
</evidence>
<keyword evidence="4" id="KW-0547">Nucleotide-binding</keyword>
<evidence type="ECO:0000256" key="6">
    <source>
        <dbReference type="ARBA" id="ARBA00022840"/>
    </source>
</evidence>
<sequence>MAAGAAIMFAGKLAGTAVANATISFWINKAFTCLTDYCKAEGLEDVRGRVLKSMKKVQVVFDIVDPEYIKKQSSALDVWLWQFRDAVEEAEDVIDELKYYELREKAKDHKVSDCGSSSAKLKHKFLKSVKHVGVMDKTHRGILKRLRKALEGLEKAATEIVAILTVTQHLKDNTSGSQRQLNLMNTDNDTGSTLAEPYFVGREKEKQTIVQWLAITPVEASEIVRSTHSVPIFSIVGHGGMGKTTLAQRVCEEEEVVNNFKVIWVHVSTRFNATSVTSKILESVTGVKPDADHLETLQQKLKQELRSVKFFLVLDNAWEDKKKNEWEIIFASLRKAESGSKILVTTRMKSVADMAANAMGVEREYLELEGLQEDENLKLFHHHV</sequence>
<dbReference type="GO" id="GO:0006952">
    <property type="term" value="P:defense response"/>
    <property type="evidence" value="ECO:0007669"/>
    <property type="project" value="UniProtKB-KW"/>
</dbReference>
<evidence type="ECO:0000259" key="7">
    <source>
        <dbReference type="Pfam" id="PF00931"/>
    </source>
</evidence>
<dbReference type="Proteomes" id="UP000636709">
    <property type="component" value="Unassembled WGS sequence"/>
</dbReference>
<evidence type="ECO:0000256" key="3">
    <source>
        <dbReference type="ARBA" id="ARBA00022737"/>
    </source>
</evidence>